<comment type="caution">
    <text evidence="1">The sequence shown here is derived from an EMBL/GenBank/DDBJ whole genome shotgun (WGS) entry which is preliminary data.</text>
</comment>
<dbReference type="InterPro" id="IPR027417">
    <property type="entry name" value="P-loop_NTPase"/>
</dbReference>
<dbReference type="Proteomes" id="UP001239909">
    <property type="component" value="Unassembled WGS sequence"/>
</dbReference>
<organism evidence="1 2">
    <name type="scientific">Paralimibaculum aggregatum</name>
    <dbReference type="NCBI Taxonomy" id="3036245"/>
    <lineage>
        <taxon>Bacteria</taxon>
        <taxon>Pseudomonadati</taxon>
        <taxon>Pseudomonadota</taxon>
        <taxon>Alphaproteobacteria</taxon>
        <taxon>Rhodobacterales</taxon>
        <taxon>Paracoccaceae</taxon>
        <taxon>Paralimibaculum</taxon>
    </lineage>
</organism>
<proteinExistence type="predicted"/>
<reference evidence="1 2" key="1">
    <citation type="submission" date="2023-04" db="EMBL/GenBank/DDBJ databases">
        <title>Marinoamorphus aggregata gen. nov., sp. Nov., isolate from tissue of brittle star Ophioplocus japonicus.</title>
        <authorList>
            <person name="Kawano K."/>
            <person name="Sawayama S."/>
            <person name="Nakagawa S."/>
        </authorList>
    </citation>
    <scope>NUCLEOTIDE SEQUENCE [LARGE SCALE GENOMIC DNA]</scope>
    <source>
        <strain evidence="1 2">NKW23</strain>
    </source>
</reference>
<dbReference type="Gene3D" id="3.40.50.300">
    <property type="entry name" value="P-loop containing nucleotide triphosphate hydrolases"/>
    <property type="match status" value="1"/>
</dbReference>
<sequence>MTGPQMPWICLVSVPRSGTNHICRLLERLGWLRVYLEIFDPGGPSWLDAEALAALARATGLDLARAKDPRLGAWVHARPAETLAALEHAAAPGQRACLVKLFHDHLAPERVAETFLRRAETRFLFVRRRPIDSYISLVKARHVGRWLGVPTTDLRLPIEADAFCRWHDSASRWFARMEALAAAAGRPASTVIYERDIHPSDLTTLRGLANRLGQLGLPGHLPARLIAEHGAKRLIAAGAGLVGRESPWPPALGIDRQDTAASCAEKVSNWARFEADLARLPGGLDRLERYCADG</sequence>
<name>A0ABQ6LEJ8_9RHOB</name>
<dbReference type="SUPFAM" id="SSF52540">
    <property type="entry name" value="P-loop containing nucleoside triphosphate hydrolases"/>
    <property type="match status" value="1"/>
</dbReference>
<accession>A0ABQ6LEJ8</accession>
<protein>
    <recommendedName>
        <fullName evidence="3">Sulfotransferase family protein</fullName>
    </recommendedName>
</protein>
<dbReference type="EMBL" id="BSYI01000005">
    <property type="protein sequence ID" value="GMG81768.1"/>
    <property type="molecule type" value="Genomic_DNA"/>
</dbReference>
<gene>
    <name evidence="1" type="ORF">LNKW23_09810</name>
</gene>
<keyword evidence="2" id="KW-1185">Reference proteome</keyword>
<evidence type="ECO:0008006" key="3">
    <source>
        <dbReference type="Google" id="ProtNLM"/>
    </source>
</evidence>
<evidence type="ECO:0000313" key="2">
    <source>
        <dbReference type="Proteomes" id="UP001239909"/>
    </source>
</evidence>
<dbReference type="RefSeq" id="WP_285670483.1">
    <property type="nucleotide sequence ID" value="NZ_BSYI01000005.1"/>
</dbReference>
<evidence type="ECO:0000313" key="1">
    <source>
        <dbReference type="EMBL" id="GMG81768.1"/>
    </source>
</evidence>